<dbReference type="EMBL" id="FOFX01000080">
    <property type="protein sequence ID" value="SEQ54584.1"/>
    <property type="molecule type" value="Genomic_DNA"/>
</dbReference>
<protein>
    <submittedName>
        <fullName evidence="1">Uncharacterized protein</fullName>
    </submittedName>
</protein>
<dbReference type="AlphaFoldDB" id="A0A1H9GX22"/>
<evidence type="ECO:0000313" key="2">
    <source>
        <dbReference type="Proteomes" id="UP000181998"/>
    </source>
</evidence>
<evidence type="ECO:0000313" key="1">
    <source>
        <dbReference type="EMBL" id="SEQ54584.1"/>
    </source>
</evidence>
<dbReference type="STRING" id="44577.ATY38_11255"/>
<proteinExistence type="predicted"/>
<reference evidence="1 2" key="1">
    <citation type="submission" date="2016-10" db="EMBL/GenBank/DDBJ databases">
        <authorList>
            <person name="de Groot N.N."/>
        </authorList>
    </citation>
    <scope>NUCLEOTIDE SEQUENCE [LARGE SCALE GENOMIC DNA]</scope>
    <source>
        <strain evidence="1 2">Nm9</strain>
    </source>
</reference>
<dbReference type="Proteomes" id="UP000181998">
    <property type="component" value="Unassembled WGS sequence"/>
</dbReference>
<gene>
    <name evidence="1" type="ORF">SAMN05421510_10801</name>
</gene>
<accession>A0A1H9GX22</accession>
<organism evidence="1 2">
    <name type="scientific">Nitrosomonas ureae</name>
    <dbReference type="NCBI Taxonomy" id="44577"/>
    <lineage>
        <taxon>Bacteria</taxon>
        <taxon>Pseudomonadati</taxon>
        <taxon>Pseudomonadota</taxon>
        <taxon>Betaproteobacteria</taxon>
        <taxon>Nitrosomonadales</taxon>
        <taxon>Nitrosomonadaceae</taxon>
        <taxon>Nitrosomonas</taxon>
    </lineage>
</organism>
<name>A0A1H9GX22_9PROT</name>
<sequence>MRGNRTVLKLSTDLMVLNLRILLFSKIIFRLFYFSPLYTSLASALASNALDICGNHPLTNVCNPYRLIIKFKRPLHNRKNFAVVTEKIFQVTLVARHFNKKWSFFLFLGEFSPLCNIWTVDAD</sequence>